<feature type="region of interest" description="Disordered" evidence="5">
    <location>
        <begin position="1176"/>
        <end position="1198"/>
    </location>
</feature>
<dbReference type="OMA" id="WTTPDNG"/>
<feature type="domain" description="Carrier" evidence="6">
    <location>
        <begin position="1100"/>
        <end position="1179"/>
    </location>
</feature>
<evidence type="ECO:0000259" key="6">
    <source>
        <dbReference type="PROSITE" id="PS50075"/>
    </source>
</evidence>
<name>U1HS59_ENDPU</name>
<dbReference type="SUPFAM" id="SSF52777">
    <property type="entry name" value="CoA-dependent acyltransferases"/>
    <property type="match status" value="4"/>
</dbReference>
<dbReference type="CDD" id="cd19537">
    <property type="entry name" value="C_NRPS-like"/>
    <property type="match status" value="1"/>
</dbReference>
<evidence type="ECO:0000256" key="5">
    <source>
        <dbReference type="SAM" id="MobiDB-lite"/>
    </source>
</evidence>
<dbReference type="InterPro" id="IPR009081">
    <property type="entry name" value="PP-bd_ACP"/>
</dbReference>
<dbReference type="InterPro" id="IPR045851">
    <property type="entry name" value="AMP-bd_C_sf"/>
</dbReference>
<feature type="region of interest" description="Disordered" evidence="5">
    <location>
        <begin position="190"/>
        <end position="210"/>
    </location>
</feature>
<dbReference type="InterPro" id="IPR000873">
    <property type="entry name" value="AMP-dep_synth/lig_dom"/>
</dbReference>
<proteinExistence type="inferred from homology"/>
<organism evidence="7 8">
    <name type="scientific">Endocarpon pusillum (strain Z07020 / HMAS-L-300199)</name>
    <name type="common">Lichen-forming fungus</name>
    <dbReference type="NCBI Taxonomy" id="1263415"/>
    <lineage>
        <taxon>Eukaryota</taxon>
        <taxon>Fungi</taxon>
        <taxon>Dikarya</taxon>
        <taxon>Ascomycota</taxon>
        <taxon>Pezizomycotina</taxon>
        <taxon>Eurotiomycetes</taxon>
        <taxon>Chaetothyriomycetidae</taxon>
        <taxon>Verrucariales</taxon>
        <taxon>Verrucariaceae</taxon>
        <taxon>Endocarpon</taxon>
    </lineage>
</organism>
<dbReference type="InterPro" id="IPR023213">
    <property type="entry name" value="CAT-like_dom_sf"/>
</dbReference>
<keyword evidence="1" id="KW-0596">Phosphopantetheine</keyword>
<dbReference type="GO" id="GO:0031177">
    <property type="term" value="F:phosphopantetheine binding"/>
    <property type="evidence" value="ECO:0007669"/>
    <property type="project" value="TreeGrafter"/>
</dbReference>
<dbReference type="GO" id="GO:0043041">
    <property type="term" value="P:amino acid activation for nonribosomal peptide biosynthetic process"/>
    <property type="evidence" value="ECO:0007669"/>
    <property type="project" value="TreeGrafter"/>
</dbReference>
<keyword evidence="2" id="KW-0597">Phosphoprotein</keyword>
<dbReference type="Gene3D" id="1.10.1200.10">
    <property type="entry name" value="ACP-like"/>
    <property type="match status" value="1"/>
</dbReference>
<dbReference type="RefSeq" id="XP_007802349.1">
    <property type="nucleotide sequence ID" value="XM_007804158.1"/>
</dbReference>
<evidence type="ECO:0000256" key="4">
    <source>
        <dbReference type="ARBA" id="ARBA00029454"/>
    </source>
</evidence>
<dbReference type="OrthoDB" id="416786at2759"/>
<dbReference type="PROSITE" id="PS50075">
    <property type="entry name" value="CARRIER"/>
    <property type="match status" value="1"/>
</dbReference>
<dbReference type="PROSITE" id="PS00455">
    <property type="entry name" value="AMP_BINDING"/>
    <property type="match status" value="1"/>
</dbReference>
<accession>U1HS59</accession>
<evidence type="ECO:0000256" key="3">
    <source>
        <dbReference type="ARBA" id="ARBA00022598"/>
    </source>
</evidence>
<dbReference type="Gene3D" id="3.40.50.12780">
    <property type="entry name" value="N-terminal domain of ligase-like"/>
    <property type="match status" value="1"/>
</dbReference>
<keyword evidence="8" id="KW-1185">Reference proteome</keyword>
<dbReference type="eggNOG" id="KOG1178">
    <property type="taxonomic scope" value="Eukaryota"/>
</dbReference>
<dbReference type="Pfam" id="PF00550">
    <property type="entry name" value="PP-binding"/>
    <property type="match status" value="1"/>
</dbReference>
<keyword evidence="3" id="KW-0436">Ligase</keyword>
<dbReference type="EMBL" id="KE721140">
    <property type="protein sequence ID" value="ERF72004.1"/>
    <property type="molecule type" value="Genomic_DNA"/>
</dbReference>
<evidence type="ECO:0000256" key="2">
    <source>
        <dbReference type="ARBA" id="ARBA00022553"/>
    </source>
</evidence>
<dbReference type="InterPro" id="IPR020845">
    <property type="entry name" value="AMP-binding_CS"/>
</dbReference>
<dbReference type="HOGENOM" id="CLU_000022_0_5_1"/>
<sequence length="1627" mass="178421">MSRSSANAATESGRVNLMQSPSLSLHTFLKRARSAQISNTGAKLFGSTPRLSVAVTDAQGADQQTVARFYVSVGWKPDNDLLTLPLATLEGRLFATSHFLLSRLPVSLVMAASLALQVLAAVLDVLRWSVVESASFTSYGSDSMTALRFVAECKSRGVLVAVDTILLSPSIGHLLQQCRQLNSEAITAPPTRLSMPSIDDGGEENDHGNNTSRCSVTEIGLAEPSTPVDDLRLVSIETEELCDPSVVTREITELSESQISLVHGSMEAPGANIIYYYETYRPDQVSRMKNAWKQILHMEPIFRTIYRSPEDGCLMLPKFHWRQFTTTKTQAYQDALSAGQMGVRPWPNVSAVIDLAVRFTIVHYQGVAPADSRSTLVWSVHHALIDGWSASLLLQKVHLAASGQAVQPGPPYSDLCVALDQLRSSRKAEGDDFWTEQQDKLAAARDEPLIPAASTNSAGSCKEEIRITLGHHHNSIKAAARSCDVTPTTFFHAAWAMWLGLYTDSDNAVTGTVVSGRNHPLPGVLDAIGPMVNTLPLQVDISWSISVRDFVGDVFNRMQHLQRYSWTTPDNGFSRVRGPLLAMQPDAQRWEEGSVGQIGRSFSRQTTNLPLSAVVTDDGSVILQYCSQRYSRSHMETASRVLEELLISLCQTENTLESCASGLLSTTSIATFRSMGNCNSSASTGSSITDDLVTLFERAATKYPSAVAIERVNRKTTYAELERLSGRIARTLAGLITPEGVVAVHADGSIIGDSLFESSTARFFLATTSDALSVKPKTALSALDIESMVDKSGSDSTTCFGLRAEPRPWERAYLCFTSGSTGKPKGVMCTHQGLVAFQRDFEVRLLATIGTRVAQVMSVAFDGSIHELFSAISYGATLVLRQEGEAFGHLKTVDSAILTPSIASVLDPDDFPRLKTVYMVGEAVPQAVCNTWAARKVVYNMYWPTEATCGATIKRLRPNQPVTIGGPNPSTRIYILDHRQRLAPIGRIAGEIVFLGRADRQIKLQGFRVDLEDLEARVLRACDGARAVAITRRGDDLVCMIQTASSDVAGMRATIRKVLPAFAVPRYISAAAKLPMTSTGKVNYRAIADGAADSHQNEENLETETEAIVAAAWSQVLKCGPCDAAIGPRANFTQLGGHSLQQLRLAARHTAVFGEHITVRMIAELPTLRDLAGTIDKMKKGPNSSECQKQGRGQYEPSPMEKEWWQKYQLDRSSSAFNVSYVGQYDPNTVSRKKLIDAWNVVLARHDVFRGRYVQHRRQGLQRIVLNEAATVYHNEPLPPSVQPYYQRVIADAVSPPCYLSFWSEYLRDVKQARPAYLGNGAERTSYRGKSSVARVSASLWRRILDQAAQSGVTLQQLILAAVAAAVSADDSDFDITLGMPFINRQSEADMHAVGLFLEPLPVRVAFTDESPLSSAKDIVDGYSDVALQRTPTSIGSYLAAVQASCQRSLSHAIPWHQLLDHLEIDPQEQLPGHPLFDCVVSFHDARRGAMASTADEREGGPWSMFALGDGVEPQFVWSEGAKFKLMVECMAVDDDTLLLRLEYDTTCFEGTERISAVRRMILHAMDAISSRDTRISFVDLCQELQAMWQTEKASGFAQQVGNRIDANLLEDRKAFFQEKLSKLHTP</sequence>
<gene>
    <name evidence="7" type="ORF">EPUS_09263</name>
</gene>
<dbReference type="Gene3D" id="3.30.559.30">
    <property type="entry name" value="Nonribosomal peptide synthetase, condensation domain"/>
    <property type="match status" value="2"/>
</dbReference>
<reference evidence="8" key="1">
    <citation type="journal article" date="2014" name="BMC Genomics">
        <title>Genome characteristics reveal the impact of lichenization on lichen-forming fungus Endocarpon pusillum Hedwig (Verrucariales, Ascomycota).</title>
        <authorList>
            <person name="Wang Y.-Y."/>
            <person name="Liu B."/>
            <person name="Zhang X.-Y."/>
            <person name="Zhou Q.-M."/>
            <person name="Zhang T."/>
            <person name="Li H."/>
            <person name="Yu Y.-F."/>
            <person name="Zhang X.-L."/>
            <person name="Hao X.-Y."/>
            <person name="Wang M."/>
            <person name="Wang L."/>
            <person name="Wei J.-C."/>
        </authorList>
    </citation>
    <scope>NUCLEOTIDE SEQUENCE [LARGE SCALE GENOMIC DNA]</scope>
    <source>
        <strain evidence="8">Z07020 / HMAS-L-300199</strain>
    </source>
</reference>
<dbReference type="PANTHER" id="PTHR45527:SF11">
    <property type="entry name" value="NONRIBOSOMAL PEPTIDE SYNTHETASE 5"/>
    <property type="match status" value="1"/>
</dbReference>
<comment type="similarity">
    <text evidence="4">Belongs to the NRP synthetase family.</text>
</comment>
<evidence type="ECO:0000313" key="8">
    <source>
        <dbReference type="Proteomes" id="UP000019373"/>
    </source>
</evidence>
<dbReference type="Pfam" id="PF00668">
    <property type="entry name" value="Condensation"/>
    <property type="match status" value="2"/>
</dbReference>
<dbReference type="InterPro" id="IPR001242">
    <property type="entry name" value="Condensation_dom"/>
</dbReference>
<dbReference type="Pfam" id="PF00501">
    <property type="entry name" value="AMP-binding"/>
    <property type="match status" value="1"/>
</dbReference>
<protein>
    <recommendedName>
        <fullName evidence="6">Carrier domain-containing protein</fullName>
    </recommendedName>
</protein>
<dbReference type="Proteomes" id="UP000019373">
    <property type="component" value="Unassembled WGS sequence"/>
</dbReference>
<dbReference type="SUPFAM" id="SSF56801">
    <property type="entry name" value="Acetyl-CoA synthetase-like"/>
    <property type="match status" value="1"/>
</dbReference>
<dbReference type="SUPFAM" id="SSF47336">
    <property type="entry name" value="ACP-like"/>
    <property type="match status" value="1"/>
</dbReference>
<dbReference type="PANTHER" id="PTHR45527">
    <property type="entry name" value="NONRIBOSOMAL PEPTIDE SYNTHETASE"/>
    <property type="match status" value="1"/>
</dbReference>
<dbReference type="InterPro" id="IPR042099">
    <property type="entry name" value="ANL_N_sf"/>
</dbReference>
<dbReference type="InterPro" id="IPR036736">
    <property type="entry name" value="ACP-like_sf"/>
</dbReference>
<dbReference type="GO" id="GO:0044550">
    <property type="term" value="P:secondary metabolite biosynthetic process"/>
    <property type="evidence" value="ECO:0007669"/>
    <property type="project" value="TreeGrafter"/>
</dbReference>
<dbReference type="Gene3D" id="3.30.559.10">
    <property type="entry name" value="Chloramphenicol acetyltransferase-like domain"/>
    <property type="match status" value="2"/>
</dbReference>
<dbReference type="GO" id="GO:0005737">
    <property type="term" value="C:cytoplasm"/>
    <property type="evidence" value="ECO:0007669"/>
    <property type="project" value="TreeGrafter"/>
</dbReference>
<dbReference type="Gene3D" id="3.30.300.30">
    <property type="match status" value="1"/>
</dbReference>
<dbReference type="GO" id="GO:0016874">
    <property type="term" value="F:ligase activity"/>
    <property type="evidence" value="ECO:0007669"/>
    <property type="project" value="UniProtKB-KW"/>
</dbReference>
<evidence type="ECO:0000313" key="7">
    <source>
        <dbReference type="EMBL" id="ERF72004.1"/>
    </source>
</evidence>
<dbReference type="GeneID" id="19244092"/>
<evidence type="ECO:0000256" key="1">
    <source>
        <dbReference type="ARBA" id="ARBA00022450"/>
    </source>
</evidence>